<proteinExistence type="predicted"/>
<reference evidence="1" key="1">
    <citation type="submission" date="2021-01" db="EMBL/GenBank/DDBJ databases">
        <title>Metabolic potential, ecology and presence of endohyphal bacteria is reflected in genomic diversity of Mucoromycotina.</title>
        <authorList>
            <person name="Muszewska A."/>
            <person name="Okrasinska A."/>
            <person name="Steczkiewicz K."/>
            <person name="Drgas O."/>
            <person name="Orlowska M."/>
            <person name="Perlinska-Lenart U."/>
            <person name="Aleksandrzak-Piekarczyk T."/>
            <person name="Szatraj K."/>
            <person name="Zielenkiewicz U."/>
            <person name="Pilsyk S."/>
            <person name="Malc E."/>
            <person name="Mieczkowski P."/>
            <person name="Kruszewska J.S."/>
            <person name="Biernat P."/>
            <person name="Pawlowska J."/>
        </authorList>
    </citation>
    <scope>NUCLEOTIDE SEQUENCE</scope>
    <source>
        <strain evidence="1">WA0000018081</strain>
    </source>
</reference>
<sequence>MDQRQSLLDEKILKGDHSFNIVKKMNKSNGVSDYSCMYTVMNVYEEIKMQILASTESLKHVVPSFTNMMESYNKYGFELSGLLYTDNVISDRAILKEVMPFLMDNVKHLNPAESEKKQLNNQYAVQPPAEISDHVEVFTLDTADEINSSTQAFT</sequence>
<organism evidence="1 2">
    <name type="scientific">Thamnidium elegans</name>
    <dbReference type="NCBI Taxonomy" id="101142"/>
    <lineage>
        <taxon>Eukaryota</taxon>
        <taxon>Fungi</taxon>
        <taxon>Fungi incertae sedis</taxon>
        <taxon>Mucoromycota</taxon>
        <taxon>Mucoromycotina</taxon>
        <taxon>Mucoromycetes</taxon>
        <taxon>Mucorales</taxon>
        <taxon>Mucorineae</taxon>
        <taxon>Mucoraceae</taxon>
        <taxon>Thamnidium</taxon>
    </lineage>
</organism>
<protein>
    <submittedName>
        <fullName evidence="1">Uncharacterized protein</fullName>
    </submittedName>
</protein>
<dbReference type="Proteomes" id="UP000613177">
    <property type="component" value="Unassembled WGS sequence"/>
</dbReference>
<evidence type="ECO:0000313" key="1">
    <source>
        <dbReference type="EMBL" id="KAG2229728.1"/>
    </source>
</evidence>
<comment type="caution">
    <text evidence="1">The sequence shown here is derived from an EMBL/GenBank/DDBJ whole genome shotgun (WGS) entry which is preliminary data.</text>
</comment>
<gene>
    <name evidence="1" type="ORF">INT48_002062</name>
</gene>
<dbReference type="EMBL" id="JAEPRE010000248">
    <property type="protein sequence ID" value="KAG2229728.1"/>
    <property type="molecule type" value="Genomic_DNA"/>
</dbReference>
<keyword evidence="2" id="KW-1185">Reference proteome</keyword>
<dbReference type="AlphaFoldDB" id="A0A8H7SJV2"/>
<accession>A0A8H7SJV2</accession>
<evidence type="ECO:0000313" key="2">
    <source>
        <dbReference type="Proteomes" id="UP000613177"/>
    </source>
</evidence>
<name>A0A8H7SJV2_9FUNG</name>